<dbReference type="Pfam" id="PF01478">
    <property type="entry name" value="Peptidase_A24"/>
    <property type="match status" value="1"/>
</dbReference>
<comment type="caution">
    <text evidence="8">The sequence shown here is derived from an EMBL/GenBank/DDBJ whole genome shotgun (WGS) entry which is preliminary data.</text>
</comment>
<dbReference type="InterPro" id="IPR052218">
    <property type="entry name" value="Preflagellin_Peptidase"/>
</dbReference>
<evidence type="ECO:0000256" key="3">
    <source>
        <dbReference type="ARBA" id="ARBA00022692"/>
    </source>
</evidence>
<feature type="transmembrane region" description="Helical" evidence="6">
    <location>
        <begin position="96"/>
        <end position="117"/>
    </location>
</feature>
<dbReference type="Gene3D" id="1.20.120.1220">
    <property type="match status" value="1"/>
</dbReference>
<evidence type="ECO:0000259" key="7">
    <source>
        <dbReference type="Pfam" id="PF01478"/>
    </source>
</evidence>
<dbReference type="RefSeq" id="WP_131004334.1">
    <property type="nucleotide sequence ID" value="NZ_JBHSZR010000011.1"/>
</dbReference>
<evidence type="ECO:0000256" key="4">
    <source>
        <dbReference type="ARBA" id="ARBA00022989"/>
    </source>
</evidence>
<keyword evidence="9" id="KW-1185">Reference proteome</keyword>
<keyword evidence="4 6" id="KW-1133">Transmembrane helix</keyword>
<organism evidence="8 9">
    <name type="scientific">Hansschlegelia quercus</name>
    <dbReference type="NCBI Taxonomy" id="2528245"/>
    <lineage>
        <taxon>Bacteria</taxon>
        <taxon>Pseudomonadati</taxon>
        <taxon>Pseudomonadota</taxon>
        <taxon>Alphaproteobacteria</taxon>
        <taxon>Hyphomicrobiales</taxon>
        <taxon>Methylopilaceae</taxon>
        <taxon>Hansschlegelia</taxon>
    </lineage>
</organism>
<evidence type="ECO:0000313" key="8">
    <source>
        <dbReference type="EMBL" id="TBN48329.1"/>
    </source>
</evidence>
<protein>
    <submittedName>
        <fullName evidence="8">Peptidase</fullName>
    </submittedName>
</protein>
<dbReference type="AlphaFoldDB" id="A0A4Q9GH56"/>
<evidence type="ECO:0000256" key="1">
    <source>
        <dbReference type="ARBA" id="ARBA00004651"/>
    </source>
</evidence>
<evidence type="ECO:0000256" key="5">
    <source>
        <dbReference type="ARBA" id="ARBA00023136"/>
    </source>
</evidence>
<evidence type="ECO:0000313" key="9">
    <source>
        <dbReference type="Proteomes" id="UP000291613"/>
    </source>
</evidence>
<dbReference type="GO" id="GO:0004190">
    <property type="term" value="F:aspartic-type endopeptidase activity"/>
    <property type="evidence" value="ECO:0007669"/>
    <property type="project" value="InterPro"/>
</dbReference>
<keyword evidence="3 6" id="KW-0812">Transmembrane</keyword>
<sequence length="166" mass="17389">MLETLVVVFLPALVVVAAVSDLLTMTIPNRLVLGLAAGFALAAPLAGLTVDDILWHLAACGIVLAAGFAMFAPGWIGGGDAKLAAALALWLGMEPLLTWFTLFALFGGALTFAILYYRKATPPVAVMRLGWAARLHDPSVGVPYGIALAAGTLLLWPQTNWFASLT</sequence>
<feature type="transmembrane region" description="Helical" evidence="6">
    <location>
        <begin position="138"/>
        <end position="156"/>
    </location>
</feature>
<feature type="domain" description="Prepilin type IV endopeptidase peptidase" evidence="7">
    <location>
        <begin position="9"/>
        <end position="111"/>
    </location>
</feature>
<proteinExistence type="predicted"/>
<dbReference type="Proteomes" id="UP000291613">
    <property type="component" value="Unassembled WGS sequence"/>
</dbReference>
<dbReference type="OrthoDB" id="5329005at2"/>
<dbReference type="GO" id="GO:0005886">
    <property type="term" value="C:plasma membrane"/>
    <property type="evidence" value="ECO:0007669"/>
    <property type="project" value="UniProtKB-SubCell"/>
</dbReference>
<dbReference type="PANTHER" id="PTHR36506">
    <property type="entry name" value="PREFLAGELLIN PEPTIDASE"/>
    <property type="match status" value="1"/>
</dbReference>
<comment type="subcellular location">
    <subcellularLocation>
        <location evidence="1">Cell membrane</location>
        <topology evidence="1">Multi-pass membrane protein</topology>
    </subcellularLocation>
</comment>
<gene>
    <name evidence="8" type="ORF">EYR15_14760</name>
</gene>
<evidence type="ECO:0000256" key="6">
    <source>
        <dbReference type="SAM" id="Phobius"/>
    </source>
</evidence>
<evidence type="ECO:0000256" key="2">
    <source>
        <dbReference type="ARBA" id="ARBA00022475"/>
    </source>
</evidence>
<reference evidence="8 9" key="1">
    <citation type="submission" date="2019-02" db="EMBL/GenBank/DDBJ databases">
        <title>Hansschlegelia quercus sp. nov., a novel methylotrophic bacterium from buds of oak (Quercus robur L.).</title>
        <authorList>
            <person name="Agafonova N.V."/>
            <person name="Kaparullina E.N."/>
            <person name="Grouzdev D.S."/>
            <person name="Doronina N.V."/>
        </authorList>
    </citation>
    <scope>NUCLEOTIDE SEQUENCE [LARGE SCALE GENOMIC DNA]</scope>
    <source>
        <strain evidence="8 9">Dub</strain>
    </source>
</reference>
<feature type="transmembrane region" description="Helical" evidence="6">
    <location>
        <begin position="27"/>
        <end position="46"/>
    </location>
</feature>
<keyword evidence="5 6" id="KW-0472">Membrane</keyword>
<dbReference type="PANTHER" id="PTHR36506:SF1">
    <property type="entry name" value="PREFLAGELLIN PEPTIDASE"/>
    <property type="match status" value="1"/>
</dbReference>
<dbReference type="EMBL" id="SIUB01000008">
    <property type="protein sequence ID" value="TBN48329.1"/>
    <property type="molecule type" value="Genomic_DNA"/>
</dbReference>
<accession>A0A4Q9GH56</accession>
<feature type="transmembrane region" description="Helical" evidence="6">
    <location>
        <begin position="53"/>
        <end position="76"/>
    </location>
</feature>
<keyword evidence="2" id="KW-1003">Cell membrane</keyword>
<name>A0A4Q9GH56_9HYPH</name>
<dbReference type="InterPro" id="IPR000045">
    <property type="entry name" value="Prepilin_IV_endopep_pep"/>
</dbReference>